<comment type="caution">
    <text evidence="1">The sequence shown here is derived from an EMBL/GenBank/DDBJ whole genome shotgun (WGS) entry which is preliminary data.</text>
</comment>
<name>A0ABR3ZXI9_9LECA</name>
<keyword evidence="2" id="KW-1185">Reference proteome</keyword>
<organism evidence="1 2">
    <name type="scientific">Stereocaulon virgatum</name>
    <dbReference type="NCBI Taxonomy" id="373712"/>
    <lineage>
        <taxon>Eukaryota</taxon>
        <taxon>Fungi</taxon>
        <taxon>Dikarya</taxon>
        <taxon>Ascomycota</taxon>
        <taxon>Pezizomycotina</taxon>
        <taxon>Lecanoromycetes</taxon>
        <taxon>OSLEUM clade</taxon>
        <taxon>Lecanoromycetidae</taxon>
        <taxon>Lecanorales</taxon>
        <taxon>Lecanorineae</taxon>
        <taxon>Stereocaulaceae</taxon>
        <taxon>Stereocaulon</taxon>
    </lineage>
</organism>
<accession>A0ABR3ZXI9</accession>
<reference evidence="1 2" key="1">
    <citation type="submission" date="2024-09" db="EMBL/GenBank/DDBJ databases">
        <title>Rethinking Asexuality: The Enigmatic Case of Functional Sexual Genes in Lepraria (Stereocaulaceae).</title>
        <authorList>
            <person name="Doellman M."/>
            <person name="Sun Y."/>
            <person name="Barcenas-Pena A."/>
            <person name="Lumbsch H.T."/>
            <person name="Grewe F."/>
        </authorList>
    </citation>
    <scope>NUCLEOTIDE SEQUENCE [LARGE SCALE GENOMIC DNA]</scope>
    <source>
        <strain evidence="1 2">Mercado 3170</strain>
    </source>
</reference>
<sequence length="127" mass="13831">MLIGSNTDSDIWIHFLPQLPSSGSFDLTDISIVIRDAIRESMDPFRPDMTMPNVPHNWVSGVVRLNVLPSSRARGHGPTLTYGRWISALTGFNGFVHAYPEVAFVFGLWIDGGGVGGREHVAIGGLL</sequence>
<protein>
    <submittedName>
        <fullName evidence="1">Uncharacterized protein</fullName>
    </submittedName>
</protein>
<gene>
    <name evidence="1" type="ORF">N7G274_009303</name>
</gene>
<dbReference type="Proteomes" id="UP001590950">
    <property type="component" value="Unassembled WGS sequence"/>
</dbReference>
<dbReference type="EMBL" id="JBEFKJ010000035">
    <property type="protein sequence ID" value="KAL2038083.1"/>
    <property type="molecule type" value="Genomic_DNA"/>
</dbReference>
<proteinExistence type="predicted"/>
<evidence type="ECO:0000313" key="2">
    <source>
        <dbReference type="Proteomes" id="UP001590950"/>
    </source>
</evidence>
<evidence type="ECO:0000313" key="1">
    <source>
        <dbReference type="EMBL" id="KAL2038083.1"/>
    </source>
</evidence>